<reference evidence="1 2" key="1">
    <citation type="journal article" date="2022" name="Hortic Res">
        <title>A haplotype resolved chromosomal level avocado genome allows analysis of novel avocado genes.</title>
        <authorList>
            <person name="Nath O."/>
            <person name="Fletcher S.J."/>
            <person name="Hayward A."/>
            <person name="Shaw L.M."/>
            <person name="Masouleh A.K."/>
            <person name="Furtado A."/>
            <person name="Henry R.J."/>
            <person name="Mitter N."/>
        </authorList>
    </citation>
    <scope>NUCLEOTIDE SEQUENCE [LARGE SCALE GENOMIC DNA]</scope>
    <source>
        <strain evidence="2">cv. Hass</strain>
    </source>
</reference>
<accession>A0ACC2MUV5</accession>
<evidence type="ECO:0000313" key="1">
    <source>
        <dbReference type="EMBL" id="KAJ8649587.1"/>
    </source>
</evidence>
<proteinExistence type="predicted"/>
<evidence type="ECO:0000313" key="2">
    <source>
        <dbReference type="Proteomes" id="UP001234297"/>
    </source>
</evidence>
<gene>
    <name evidence="1" type="ORF">MRB53_002610</name>
</gene>
<dbReference type="Proteomes" id="UP001234297">
    <property type="component" value="Chromosome 1"/>
</dbReference>
<organism evidence="1 2">
    <name type="scientific">Persea americana</name>
    <name type="common">Avocado</name>
    <dbReference type="NCBI Taxonomy" id="3435"/>
    <lineage>
        <taxon>Eukaryota</taxon>
        <taxon>Viridiplantae</taxon>
        <taxon>Streptophyta</taxon>
        <taxon>Embryophyta</taxon>
        <taxon>Tracheophyta</taxon>
        <taxon>Spermatophyta</taxon>
        <taxon>Magnoliopsida</taxon>
        <taxon>Magnoliidae</taxon>
        <taxon>Laurales</taxon>
        <taxon>Lauraceae</taxon>
        <taxon>Persea</taxon>
    </lineage>
</organism>
<protein>
    <submittedName>
        <fullName evidence="1">Uncharacterized protein</fullName>
    </submittedName>
</protein>
<keyword evidence="2" id="KW-1185">Reference proteome</keyword>
<comment type="caution">
    <text evidence="1">The sequence shown here is derived from an EMBL/GenBank/DDBJ whole genome shotgun (WGS) entry which is preliminary data.</text>
</comment>
<sequence>MLCSSLLCIAFSPTAIDEESRSGTRKLYFMESLLPSFLFLKSLYFVLIELWFLCRSIPPGFSLTIYTSSLHRRSPQTETAVLSSALLSHLLCPTQLQCMCLGLGRAICIAYCLITPPRPSICRDPLSTCLFPLFCASMPF</sequence>
<dbReference type="EMBL" id="CM056809">
    <property type="protein sequence ID" value="KAJ8649587.1"/>
    <property type="molecule type" value="Genomic_DNA"/>
</dbReference>
<name>A0ACC2MUV5_PERAE</name>